<dbReference type="Pfam" id="PF09661">
    <property type="entry name" value="DUF2398"/>
    <property type="match status" value="1"/>
</dbReference>
<reference evidence="2 5" key="3">
    <citation type="submission" date="2016-10" db="EMBL/GenBank/DDBJ databases">
        <title>Genome sequence of Nocardia seriolae strain EM150506, isolated from Anguila japonica.</title>
        <authorList>
            <person name="Han H.-J."/>
        </authorList>
    </citation>
    <scope>NUCLEOTIDE SEQUENCE [LARGE SCALE GENOMIC DNA]</scope>
    <source>
        <strain evidence="2 5">EM150506</strain>
    </source>
</reference>
<name>A0A0B8NQ89_9NOCA</name>
<dbReference type="Proteomes" id="UP000180166">
    <property type="component" value="Chromosome"/>
</dbReference>
<gene>
    <name evidence="2" type="ORF">NS506_03185</name>
    <name evidence="3" type="ORF">NSK11_contig00184-0002</name>
</gene>
<dbReference type="Proteomes" id="UP000037179">
    <property type="component" value="Unassembled WGS sequence"/>
</dbReference>
<keyword evidence="4" id="KW-1185">Reference proteome</keyword>
<sequence>MSELANQLVIAERDEVSRGVRRLLAEPLITERGAPDAFDLIRRRRDPIAKWFDYYCGWTLIVEPRLGYARLVKVRIADGTRPARRLRSGRAPFDRRRYALCCVVAAELFAAPVTTIGLLADRVRTATAADPVLPAFDTASRAERMAFVDAVRLLESFGVLDAVDGSAESFVESSEAKVLFRVDTMLLLRLLALPIGPSHLGVPVEEVPLRFDELLTELSRERRYGPVASRDDETSGSSPTQRNLWLRHSIFRRLADDPVLYFDELSADERAYLASPTGRQLLRRAAEQGGFVLEERAEGVLLVDPDGIATDGRFPDDAATAKVAALLLLDELPGPTTREQLLRSGSALLERFPRWARGYRGADGVRELVDDALAVLASFRLVRVTRSGLDVPLAAAARYRVREIRTTGSEPLGQLEPAGLPEAAGQLSTEGRSFE</sequence>
<dbReference type="RefSeq" id="WP_081986358.1">
    <property type="nucleotide sequence ID" value="NZ_AP017900.1"/>
</dbReference>
<feature type="compositionally biased region" description="Polar residues" evidence="1">
    <location>
        <begin position="426"/>
        <end position="435"/>
    </location>
</feature>
<accession>A0A0B8NQ89</accession>
<dbReference type="EMBL" id="BBYQ01000184">
    <property type="protein sequence ID" value="GAP32831.1"/>
    <property type="molecule type" value="Genomic_DNA"/>
</dbReference>
<dbReference type="EMBL" id="CP017839">
    <property type="protein sequence ID" value="APA97238.1"/>
    <property type="molecule type" value="Genomic_DNA"/>
</dbReference>
<dbReference type="KEGG" id="nsr:NS506_03185"/>
<evidence type="ECO:0000313" key="5">
    <source>
        <dbReference type="Proteomes" id="UP000180166"/>
    </source>
</evidence>
<reference evidence="3 4" key="2">
    <citation type="journal article" date="2016" name="Genome Announc.">
        <title>Draft Genome Sequence of Erythromycin- and Oxytetracycline-Sensitive Nocardia seriolae Strain U-1 (NBRC 110359).</title>
        <authorList>
            <person name="Imajoh M."/>
            <person name="Sukeda M."/>
            <person name="Shimizu M."/>
            <person name="Yamane J."/>
            <person name="Ohnishi K."/>
            <person name="Oshima S."/>
        </authorList>
    </citation>
    <scope>NUCLEOTIDE SEQUENCE [LARGE SCALE GENOMIC DNA]</scope>
    <source>
        <strain evidence="3 4">U-1</strain>
    </source>
</reference>
<feature type="region of interest" description="Disordered" evidence="1">
    <location>
        <begin position="410"/>
        <end position="435"/>
    </location>
</feature>
<evidence type="ECO:0000313" key="2">
    <source>
        <dbReference type="EMBL" id="APA97238.1"/>
    </source>
</evidence>
<dbReference type="AlphaFoldDB" id="A0A0B8NQ89"/>
<dbReference type="OrthoDB" id="188354at2"/>
<dbReference type="InterPro" id="IPR013494">
    <property type="entry name" value="CHP02678"/>
</dbReference>
<dbReference type="NCBIfam" id="TIGR02678">
    <property type="entry name" value="TIGR02678 family protein"/>
    <property type="match status" value="1"/>
</dbReference>
<organism evidence="3 4">
    <name type="scientific">Nocardia seriolae</name>
    <dbReference type="NCBI Taxonomy" id="37332"/>
    <lineage>
        <taxon>Bacteria</taxon>
        <taxon>Bacillati</taxon>
        <taxon>Actinomycetota</taxon>
        <taxon>Actinomycetes</taxon>
        <taxon>Mycobacteriales</taxon>
        <taxon>Nocardiaceae</taxon>
        <taxon>Nocardia</taxon>
    </lineage>
</organism>
<evidence type="ECO:0000313" key="3">
    <source>
        <dbReference type="EMBL" id="GAP32831.1"/>
    </source>
</evidence>
<proteinExistence type="predicted"/>
<reference evidence="4" key="1">
    <citation type="submission" date="2015-07" db="EMBL/GenBank/DDBJ databases">
        <title>Nocardia seriolae U-1 whole genome shotgun sequence.</title>
        <authorList>
            <person name="Imajoh M."/>
            <person name="Fukumoto Y."/>
            <person name="Sukeda M."/>
            <person name="Yamane J."/>
            <person name="Yamasaki K."/>
            <person name="Shimizu M."/>
            <person name="Ohnishi K."/>
            <person name="Oshima S."/>
        </authorList>
    </citation>
    <scope>NUCLEOTIDE SEQUENCE [LARGE SCALE GENOMIC DNA]</scope>
    <source>
        <strain evidence="4">U-1</strain>
    </source>
</reference>
<protein>
    <submittedName>
        <fullName evidence="3">Uncharacterized protein</fullName>
    </submittedName>
</protein>
<evidence type="ECO:0000256" key="1">
    <source>
        <dbReference type="SAM" id="MobiDB-lite"/>
    </source>
</evidence>
<evidence type="ECO:0000313" key="4">
    <source>
        <dbReference type="Proteomes" id="UP000037179"/>
    </source>
</evidence>
<dbReference type="GeneID" id="93373822"/>